<dbReference type="InterPro" id="IPR042099">
    <property type="entry name" value="ANL_N_sf"/>
</dbReference>
<sequence length="179" mass="19640">MPDNVVATYGMTETFGGIFYNGIALDGVETKIVDTEILVRGPMLMRAFRDETTPFTADGWLPTGDSGYFEDEKLVVNGRIGEMIISGGENIWPNLLEQSMSQHPLVSAVAVKGVADDEWGERVVSWVVPKDLGNPPTLNDIRDHVAQTLPKFYCPKELNIVQSLPMTSLGKIDKKALTA</sequence>
<dbReference type="InterPro" id="IPR025110">
    <property type="entry name" value="AMP-bd_C"/>
</dbReference>
<proteinExistence type="inferred from homology"/>
<reference evidence="4" key="1">
    <citation type="submission" date="2020-05" db="EMBL/GenBank/DDBJ databases">
        <authorList>
            <person name="Chiriac C."/>
            <person name="Salcher M."/>
            <person name="Ghai R."/>
            <person name="Kavagutti S V."/>
        </authorList>
    </citation>
    <scope>NUCLEOTIDE SEQUENCE</scope>
</reference>
<dbReference type="GO" id="GO:0006631">
    <property type="term" value="P:fatty acid metabolic process"/>
    <property type="evidence" value="ECO:0007669"/>
    <property type="project" value="TreeGrafter"/>
</dbReference>
<dbReference type="EMBL" id="CAEZZM010000089">
    <property type="protein sequence ID" value="CAB4765229.1"/>
    <property type="molecule type" value="Genomic_DNA"/>
</dbReference>
<evidence type="ECO:0000259" key="3">
    <source>
        <dbReference type="Pfam" id="PF13193"/>
    </source>
</evidence>
<dbReference type="AlphaFoldDB" id="A0A6J6V2D4"/>
<dbReference type="PANTHER" id="PTHR43201:SF5">
    <property type="entry name" value="MEDIUM-CHAIN ACYL-COA LIGASE ACSF2, MITOCHONDRIAL"/>
    <property type="match status" value="1"/>
</dbReference>
<accession>A0A6J6V2D4</accession>
<name>A0A6J6V2D4_9ZZZZ</name>
<dbReference type="GO" id="GO:0031956">
    <property type="term" value="F:medium-chain fatty acid-CoA ligase activity"/>
    <property type="evidence" value="ECO:0007669"/>
    <property type="project" value="TreeGrafter"/>
</dbReference>
<dbReference type="InterPro" id="IPR045851">
    <property type="entry name" value="AMP-bd_C_sf"/>
</dbReference>
<comment type="similarity">
    <text evidence="1">Belongs to the ATP-dependent AMP-binding enzyme family.</text>
</comment>
<evidence type="ECO:0000256" key="2">
    <source>
        <dbReference type="ARBA" id="ARBA00022598"/>
    </source>
</evidence>
<dbReference type="CDD" id="cd04433">
    <property type="entry name" value="AFD_class_I"/>
    <property type="match status" value="1"/>
</dbReference>
<dbReference type="Gene3D" id="3.40.50.12780">
    <property type="entry name" value="N-terminal domain of ligase-like"/>
    <property type="match status" value="1"/>
</dbReference>
<keyword evidence="2" id="KW-0436">Ligase</keyword>
<dbReference type="Gene3D" id="3.30.300.30">
    <property type="match status" value="1"/>
</dbReference>
<gene>
    <name evidence="4" type="ORF">UFOPK2872_00789</name>
</gene>
<protein>
    <submittedName>
        <fullName evidence="4">Unannotated protein</fullName>
    </submittedName>
</protein>
<dbReference type="PANTHER" id="PTHR43201">
    <property type="entry name" value="ACYL-COA SYNTHETASE"/>
    <property type="match status" value="1"/>
</dbReference>
<dbReference type="Pfam" id="PF13193">
    <property type="entry name" value="AMP-binding_C"/>
    <property type="match status" value="1"/>
</dbReference>
<organism evidence="4">
    <name type="scientific">freshwater metagenome</name>
    <dbReference type="NCBI Taxonomy" id="449393"/>
    <lineage>
        <taxon>unclassified sequences</taxon>
        <taxon>metagenomes</taxon>
        <taxon>ecological metagenomes</taxon>
    </lineage>
</organism>
<feature type="domain" description="AMP-binding enzyme C-terminal" evidence="3">
    <location>
        <begin position="96"/>
        <end position="171"/>
    </location>
</feature>
<evidence type="ECO:0000256" key="1">
    <source>
        <dbReference type="ARBA" id="ARBA00006432"/>
    </source>
</evidence>
<dbReference type="SUPFAM" id="SSF56801">
    <property type="entry name" value="Acetyl-CoA synthetase-like"/>
    <property type="match status" value="1"/>
</dbReference>
<evidence type="ECO:0000313" key="4">
    <source>
        <dbReference type="EMBL" id="CAB4765229.1"/>
    </source>
</evidence>